<sequence length="89" mass="9501">MARLEMSDLSGGAASSAPLSGEMLVDLGLMHSTGAGLPADLVTAHMWFNIAAVRGHREAIRLRQEIACDMSAVEIAKAQRAARDWLSTH</sequence>
<accession>A0A0S3PWJ8</accession>
<dbReference type="RefSeq" id="WP_245408513.1">
    <property type="nucleotide sequence ID" value="NZ_AP014946.1"/>
</dbReference>
<dbReference type="KEGG" id="vgo:GJW-30_1_02806"/>
<evidence type="ECO:0008006" key="3">
    <source>
        <dbReference type="Google" id="ProtNLM"/>
    </source>
</evidence>
<dbReference type="EMBL" id="AP014946">
    <property type="protein sequence ID" value="BAT60270.1"/>
    <property type="molecule type" value="Genomic_DNA"/>
</dbReference>
<name>A0A0S3PWJ8_9BRAD</name>
<reference evidence="1 2" key="1">
    <citation type="submission" date="2015-08" db="EMBL/GenBank/DDBJ databases">
        <title>Investigation of the bacterial diversity of lava forest soil.</title>
        <authorList>
            <person name="Lee J.S."/>
        </authorList>
    </citation>
    <scope>NUCLEOTIDE SEQUENCE [LARGE SCALE GENOMIC DNA]</scope>
    <source>
        <strain evidence="1 2">GJW-30</strain>
    </source>
</reference>
<gene>
    <name evidence="1" type="ORF">GJW-30_1_02806</name>
</gene>
<evidence type="ECO:0000313" key="1">
    <source>
        <dbReference type="EMBL" id="BAT60270.1"/>
    </source>
</evidence>
<evidence type="ECO:0000313" key="2">
    <source>
        <dbReference type="Proteomes" id="UP000236884"/>
    </source>
</evidence>
<keyword evidence="2" id="KW-1185">Reference proteome</keyword>
<protein>
    <recommendedName>
        <fullName evidence="3">Sel1 repeat protein</fullName>
    </recommendedName>
</protein>
<organism evidence="1 2">
    <name type="scientific">Variibacter gotjawalensis</name>
    <dbReference type="NCBI Taxonomy" id="1333996"/>
    <lineage>
        <taxon>Bacteria</taxon>
        <taxon>Pseudomonadati</taxon>
        <taxon>Pseudomonadota</taxon>
        <taxon>Alphaproteobacteria</taxon>
        <taxon>Hyphomicrobiales</taxon>
        <taxon>Nitrobacteraceae</taxon>
        <taxon>Variibacter</taxon>
    </lineage>
</organism>
<dbReference type="AlphaFoldDB" id="A0A0S3PWJ8"/>
<dbReference type="Gene3D" id="1.25.40.10">
    <property type="entry name" value="Tetratricopeptide repeat domain"/>
    <property type="match status" value="1"/>
</dbReference>
<dbReference type="Proteomes" id="UP000236884">
    <property type="component" value="Chromosome"/>
</dbReference>
<proteinExistence type="predicted"/>
<dbReference type="InterPro" id="IPR011990">
    <property type="entry name" value="TPR-like_helical_dom_sf"/>
</dbReference>